<feature type="chain" id="PRO_5010537706" evidence="4">
    <location>
        <begin position="33"/>
        <end position="181"/>
    </location>
</feature>
<sequence>MANQISNISPKILVFITLISTVFNNYFQPIDAEETGKALIESTCKKTQYPEECISALESNPGSFTANLTGLTRIAVEKSASKLVETLHIVETLVLNATNYLTWGFLVNCRDTYNISVPQIQRGLQAFDQLKFDKSYKSVEAVNNAVIGCDRQGWTLPILTQVNRALFRLTKDTMMILHLLF</sequence>
<dbReference type="InterPro" id="IPR052421">
    <property type="entry name" value="PCW_Enzyme_Inhibitor"/>
</dbReference>
<evidence type="ECO:0000313" key="6">
    <source>
        <dbReference type="Proteomes" id="UP000818029"/>
    </source>
</evidence>
<feature type="domain" description="Pectinesterase inhibitor" evidence="5">
    <location>
        <begin position="35"/>
        <end position="176"/>
    </location>
</feature>
<dbReference type="SMR" id="A0A1U8NFK9"/>
<keyword evidence="1 4" id="KW-0732">Signal</keyword>
<dbReference type="Proteomes" id="UP000818029">
    <property type="component" value="Chromosome A11"/>
</dbReference>
<dbReference type="PaxDb" id="3635-A0A1U8NFK9"/>
<evidence type="ECO:0000256" key="3">
    <source>
        <dbReference type="ARBA" id="ARBA00038471"/>
    </source>
</evidence>
<reference evidence="6" key="1">
    <citation type="journal article" date="2020" name="Nat. Genet.">
        <title>Genomic diversifications of five Gossypium allopolyploid species and their impact on cotton improvement.</title>
        <authorList>
            <person name="Chen Z.J."/>
            <person name="Sreedasyam A."/>
            <person name="Ando A."/>
            <person name="Song Q."/>
            <person name="De Santiago L.M."/>
            <person name="Hulse-Kemp A.M."/>
            <person name="Ding M."/>
            <person name="Ye W."/>
            <person name="Kirkbride R.C."/>
            <person name="Jenkins J."/>
            <person name="Plott C."/>
            <person name="Lovell J."/>
            <person name="Lin Y.M."/>
            <person name="Vaughn R."/>
            <person name="Liu B."/>
            <person name="Simpson S."/>
            <person name="Scheffler B.E."/>
            <person name="Wen L."/>
            <person name="Saski C.A."/>
            <person name="Grover C.E."/>
            <person name="Hu G."/>
            <person name="Conover J.L."/>
            <person name="Carlson J.W."/>
            <person name="Shu S."/>
            <person name="Boston L.B."/>
            <person name="Williams M."/>
            <person name="Peterson D.G."/>
            <person name="McGee K."/>
            <person name="Jones D.C."/>
            <person name="Wendel J.F."/>
            <person name="Stelly D.M."/>
            <person name="Grimwood J."/>
            <person name="Schmutz J."/>
        </authorList>
    </citation>
    <scope>NUCLEOTIDE SEQUENCE [LARGE SCALE GENOMIC DNA]</scope>
    <source>
        <strain evidence="6">cv. TM-1</strain>
    </source>
</reference>
<evidence type="ECO:0000256" key="2">
    <source>
        <dbReference type="ARBA" id="ARBA00023157"/>
    </source>
</evidence>
<feature type="signal peptide" evidence="4">
    <location>
        <begin position="1"/>
        <end position="32"/>
    </location>
</feature>
<dbReference type="GeneID" id="107947759"/>
<dbReference type="OMA" id="WSIRSTC"/>
<dbReference type="InterPro" id="IPR034086">
    <property type="entry name" value="PMEI_plant"/>
</dbReference>
<evidence type="ECO:0000313" key="7">
    <source>
        <dbReference type="RefSeq" id="XP_016737777.1"/>
    </source>
</evidence>
<protein>
    <submittedName>
        <fullName evidence="7">Cell wall / vacuolar inhibitor of fructosidase 2</fullName>
    </submittedName>
</protein>
<name>A0A1U8NFK9_GOSHI</name>
<accession>A0A1U8NFK9</accession>
<evidence type="ECO:0000256" key="1">
    <source>
        <dbReference type="ARBA" id="ARBA00022729"/>
    </source>
</evidence>
<dbReference type="Gene3D" id="1.20.140.40">
    <property type="entry name" value="Invertase/pectin methylesterase inhibitor family protein"/>
    <property type="match status" value="1"/>
</dbReference>
<comment type="similarity">
    <text evidence="3">Belongs to the PMEI family.</text>
</comment>
<dbReference type="KEGG" id="ghi:107947759"/>
<gene>
    <name evidence="7" type="primary">LOC107947759</name>
</gene>
<keyword evidence="2" id="KW-1015">Disulfide bond</keyword>
<dbReference type="CDD" id="cd15797">
    <property type="entry name" value="PMEI"/>
    <property type="match status" value="1"/>
</dbReference>
<reference evidence="7" key="2">
    <citation type="submission" date="2025-08" db="UniProtKB">
        <authorList>
            <consortium name="RefSeq"/>
        </authorList>
    </citation>
    <scope>IDENTIFICATION</scope>
</reference>
<dbReference type="GO" id="GO:0004857">
    <property type="term" value="F:enzyme inhibitor activity"/>
    <property type="evidence" value="ECO:0000318"/>
    <property type="project" value="GO_Central"/>
</dbReference>
<dbReference type="GO" id="GO:0009505">
    <property type="term" value="C:plant-type cell wall"/>
    <property type="evidence" value="ECO:0000318"/>
    <property type="project" value="GO_Central"/>
</dbReference>
<dbReference type="AlphaFoldDB" id="A0A1U8NFK9"/>
<dbReference type="NCBIfam" id="TIGR01614">
    <property type="entry name" value="PME_inhib"/>
    <property type="match status" value="1"/>
</dbReference>
<dbReference type="PANTHER" id="PTHR36710">
    <property type="entry name" value="PECTINESTERASE INHIBITOR-LIKE"/>
    <property type="match status" value="1"/>
</dbReference>
<keyword evidence="6" id="KW-1185">Reference proteome</keyword>
<evidence type="ECO:0000256" key="4">
    <source>
        <dbReference type="SAM" id="SignalP"/>
    </source>
</evidence>
<dbReference type="GO" id="GO:0046910">
    <property type="term" value="F:pectinesterase inhibitor activity"/>
    <property type="evidence" value="ECO:0007669"/>
    <property type="project" value="InterPro"/>
</dbReference>
<dbReference type="PANTHER" id="PTHR36710:SF18">
    <property type="entry name" value="PECTINESTERASE INHIBITOR 5-RELATED"/>
    <property type="match status" value="1"/>
</dbReference>
<dbReference type="Pfam" id="PF04043">
    <property type="entry name" value="PMEI"/>
    <property type="match status" value="1"/>
</dbReference>
<dbReference type="SUPFAM" id="SSF101148">
    <property type="entry name" value="Plant invertase/pectin methylesterase inhibitor"/>
    <property type="match status" value="1"/>
</dbReference>
<organism evidence="6 7">
    <name type="scientific">Gossypium hirsutum</name>
    <name type="common">Upland cotton</name>
    <name type="synonym">Gossypium mexicanum</name>
    <dbReference type="NCBI Taxonomy" id="3635"/>
    <lineage>
        <taxon>Eukaryota</taxon>
        <taxon>Viridiplantae</taxon>
        <taxon>Streptophyta</taxon>
        <taxon>Embryophyta</taxon>
        <taxon>Tracheophyta</taxon>
        <taxon>Spermatophyta</taxon>
        <taxon>Magnoliopsida</taxon>
        <taxon>eudicotyledons</taxon>
        <taxon>Gunneridae</taxon>
        <taxon>Pentapetalae</taxon>
        <taxon>rosids</taxon>
        <taxon>malvids</taxon>
        <taxon>Malvales</taxon>
        <taxon>Malvaceae</taxon>
        <taxon>Malvoideae</taxon>
        <taxon>Gossypium</taxon>
    </lineage>
</organism>
<dbReference type="RefSeq" id="XP_016737777.1">
    <property type="nucleotide sequence ID" value="XM_016882288.1"/>
</dbReference>
<dbReference type="SMART" id="SM00856">
    <property type="entry name" value="PMEI"/>
    <property type="match status" value="1"/>
</dbReference>
<proteinExistence type="inferred from homology"/>
<dbReference type="GO" id="GO:0009827">
    <property type="term" value="P:plant-type cell wall modification"/>
    <property type="evidence" value="ECO:0000318"/>
    <property type="project" value="GO_Central"/>
</dbReference>
<dbReference type="InterPro" id="IPR006501">
    <property type="entry name" value="Pectinesterase_inhib_dom"/>
</dbReference>
<evidence type="ECO:0000259" key="5">
    <source>
        <dbReference type="SMART" id="SM00856"/>
    </source>
</evidence>
<dbReference type="OrthoDB" id="764172at2759"/>
<dbReference type="InterPro" id="IPR035513">
    <property type="entry name" value="Invertase/methylesterase_inhib"/>
</dbReference>